<dbReference type="RefSeq" id="WP_111904781.1">
    <property type="nucleotide sequence ID" value="NZ_QLNP01000095.1"/>
</dbReference>
<proteinExistence type="predicted"/>
<dbReference type="Gene3D" id="2.30.110.10">
    <property type="entry name" value="Electron Transport, Fmn-binding Protein, Chain A"/>
    <property type="match status" value="1"/>
</dbReference>
<dbReference type="EMBL" id="QLNP01000095">
    <property type="protein sequence ID" value="RAM36341.1"/>
    <property type="molecule type" value="Genomic_DNA"/>
</dbReference>
<dbReference type="Proteomes" id="UP000249166">
    <property type="component" value="Unassembled WGS sequence"/>
</dbReference>
<sequence length="160" mass="17180">MAADPSPGPSPESVEHLESRQCWDLLRQVSVGRLAVWVDDHPDIFPLNYTVDHGTLVFRTGTGTKLGGALGEAPVALEADGVDAVSGMAWSVVVKGKAAPVTGIEEVLDSASLYLFPWQAGQKDHFIRITPDSVTGRRFKVTPPLTWWTQLSGAVKSSAE</sequence>
<dbReference type="InterPro" id="IPR012349">
    <property type="entry name" value="Split_barrel_FMN-bd"/>
</dbReference>
<comment type="caution">
    <text evidence="1">The sequence shown here is derived from an EMBL/GenBank/DDBJ whole genome shotgun (WGS) entry which is preliminary data.</text>
</comment>
<protein>
    <submittedName>
        <fullName evidence="1">Pyridoxamine 5'-phosphate oxidase family protein</fullName>
    </submittedName>
</protein>
<name>A0A328HDU0_ARTGO</name>
<evidence type="ECO:0000313" key="1">
    <source>
        <dbReference type="EMBL" id="RAM36341.1"/>
    </source>
</evidence>
<dbReference type="OrthoDB" id="7062584at2"/>
<dbReference type="Pfam" id="PF12900">
    <property type="entry name" value="Pyridox_ox_2"/>
    <property type="match status" value="1"/>
</dbReference>
<dbReference type="SUPFAM" id="SSF50475">
    <property type="entry name" value="FMN-binding split barrel"/>
    <property type="match status" value="1"/>
</dbReference>
<dbReference type="InterPro" id="IPR024747">
    <property type="entry name" value="Pyridox_Oxase-rel"/>
</dbReference>
<evidence type="ECO:0000313" key="2">
    <source>
        <dbReference type="Proteomes" id="UP000249166"/>
    </source>
</evidence>
<reference evidence="1 2" key="1">
    <citation type="submission" date="2018-04" db="EMBL/GenBank/DDBJ databases">
        <title>Bacteria isolated from cave deposits of Manipur.</title>
        <authorList>
            <person name="Sahoo D."/>
            <person name="Sarangthem I."/>
            <person name="Nandeibam J."/>
        </authorList>
    </citation>
    <scope>NUCLEOTIDE SEQUENCE [LARGE SCALE GENOMIC DNA]</scope>
    <source>
        <strain evidence="2">mrc11</strain>
    </source>
</reference>
<dbReference type="AlphaFoldDB" id="A0A328HDU0"/>
<gene>
    <name evidence="1" type="ORF">DBZ45_15550</name>
</gene>
<accession>A0A328HDU0</accession>
<organism evidence="1 2">
    <name type="scientific">Arthrobacter globiformis</name>
    <dbReference type="NCBI Taxonomy" id="1665"/>
    <lineage>
        <taxon>Bacteria</taxon>
        <taxon>Bacillati</taxon>
        <taxon>Actinomycetota</taxon>
        <taxon>Actinomycetes</taxon>
        <taxon>Micrococcales</taxon>
        <taxon>Micrococcaceae</taxon>
        <taxon>Arthrobacter</taxon>
    </lineage>
</organism>